<dbReference type="GeneID" id="3702139"/>
<organism evidence="2 3">
    <name type="scientific">Natronomonas pharaonis (strain ATCC 35678 / DSM 2160 / CIP 103997 / JCM 8858 / NBRC 14720 / NCIMB 2260 / Gabara)</name>
    <name type="common">Halobacterium pharaonis</name>
    <dbReference type="NCBI Taxonomy" id="348780"/>
    <lineage>
        <taxon>Archaea</taxon>
        <taxon>Methanobacteriati</taxon>
        <taxon>Methanobacteriota</taxon>
        <taxon>Stenosarchaea group</taxon>
        <taxon>Halobacteria</taxon>
        <taxon>Halobacteriales</taxon>
        <taxon>Natronomonadaceae</taxon>
        <taxon>Natronomonas</taxon>
    </lineage>
</organism>
<dbReference type="AlphaFoldDB" id="A0A1U7EYW4"/>
<gene>
    <name evidence="2" type="ordered locus">NP_4678A</name>
</gene>
<keyword evidence="1" id="KW-0812">Transmembrane</keyword>
<keyword evidence="1" id="KW-0472">Membrane</keyword>
<dbReference type="Proteomes" id="UP000002698">
    <property type="component" value="Chromosome"/>
</dbReference>
<dbReference type="DNASU" id="3702139"/>
<keyword evidence="3" id="KW-1185">Reference proteome</keyword>
<accession>A0A1U7EYW4</accession>
<dbReference type="PANTHER" id="PTHR28008">
    <property type="entry name" value="DOMAIN PROTEIN, PUTATIVE (AFU_ORTHOLOGUE AFUA_3G10980)-RELATED"/>
    <property type="match status" value="1"/>
</dbReference>
<dbReference type="RefSeq" id="WP_011324044.1">
    <property type="nucleotide sequence ID" value="NC_007426.1"/>
</dbReference>
<dbReference type="KEGG" id="nph:NP_4678A"/>
<feature type="transmembrane region" description="Helical" evidence="1">
    <location>
        <begin position="12"/>
        <end position="36"/>
    </location>
</feature>
<feature type="transmembrane region" description="Helical" evidence="1">
    <location>
        <begin position="112"/>
        <end position="133"/>
    </location>
</feature>
<protein>
    <submittedName>
        <fullName evidence="2">VanZ family protein</fullName>
    </submittedName>
</protein>
<reference evidence="2 3" key="1">
    <citation type="journal article" date="2005" name="Genome Res.">
        <title>Living with two extremes: conclusions from the genome sequence of Natronomonas pharaonis.</title>
        <authorList>
            <person name="Falb M."/>
            <person name="Pfeiffer F."/>
            <person name="Palm P."/>
            <person name="Rodewald K."/>
            <person name="Hickmann V."/>
            <person name="Tittor J."/>
            <person name="Oesterhelt D."/>
        </authorList>
    </citation>
    <scope>NUCLEOTIDE SEQUENCE [LARGE SCALE GENOMIC DNA]</scope>
    <source>
        <strain evidence="3">ATCC 35678 / DSM 2160 / CIP 103997 / JCM 8858 / NBRC 14720 / NCIMB 2260 / Gabara</strain>
    </source>
</reference>
<keyword evidence="1" id="KW-1133">Transmembrane helix</keyword>
<dbReference type="PANTHER" id="PTHR28008:SF1">
    <property type="entry name" value="DOMAIN PROTEIN, PUTATIVE (AFU_ORTHOLOGUE AFUA_3G10980)-RELATED"/>
    <property type="match status" value="1"/>
</dbReference>
<dbReference type="eggNOG" id="arCOG03232">
    <property type="taxonomic scope" value="Archaea"/>
</dbReference>
<evidence type="ECO:0000256" key="1">
    <source>
        <dbReference type="SAM" id="Phobius"/>
    </source>
</evidence>
<evidence type="ECO:0000313" key="3">
    <source>
        <dbReference type="Proteomes" id="UP000002698"/>
    </source>
</evidence>
<feature type="transmembrane region" description="Helical" evidence="1">
    <location>
        <begin position="56"/>
        <end position="73"/>
    </location>
</feature>
<feature type="transmembrane region" description="Helical" evidence="1">
    <location>
        <begin position="85"/>
        <end position="106"/>
    </location>
</feature>
<sequence length="156" mass="17145">MADHSPTVKLPVPLLPWSIRWLGVLAVAGLIFYSSLATVPETVIDETDPGIVPLHLWRHILAYFGLAGVLAYATDHWAIPRWRNAVLVIAAAALYGACMELGQAFLPHRSDFLLIDVAANTLGASGVVVWYALRPYLELQPMATLAARVRGWYADR</sequence>
<evidence type="ECO:0000313" key="2">
    <source>
        <dbReference type="EMBL" id="CAI50430.2"/>
    </source>
</evidence>
<dbReference type="OrthoDB" id="214957at2157"/>
<proteinExistence type="predicted"/>
<dbReference type="HOGENOM" id="CLU_096028_4_0_2"/>
<dbReference type="EMBL" id="CR936257">
    <property type="protein sequence ID" value="CAI50430.2"/>
    <property type="molecule type" value="Genomic_DNA"/>
</dbReference>
<dbReference type="NCBIfam" id="NF037970">
    <property type="entry name" value="vanZ_1"/>
    <property type="match status" value="1"/>
</dbReference>
<name>A0A1U7EYW4_NATPD</name>
<dbReference type="EnsemblBacteria" id="CAI50430">
    <property type="protein sequence ID" value="CAI50430"/>
    <property type="gene ID" value="NP_4678A"/>
</dbReference>